<dbReference type="RefSeq" id="WP_091116949.1">
    <property type="nucleotide sequence ID" value="NZ_BKAF01000030.1"/>
</dbReference>
<feature type="transmembrane region" description="Helical" evidence="2">
    <location>
        <begin position="70"/>
        <end position="93"/>
    </location>
</feature>
<feature type="transmembrane region" description="Helical" evidence="2">
    <location>
        <begin position="150"/>
        <end position="170"/>
    </location>
</feature>
<sequence length="215" mass="22343">MSDPNFPSADNPYGTPPASPNPYGQPAGEPSYGQQPPPLAAPAPYGQQQPYGAPTGDPDKRPGTVTAAGIVAIVMSTISLLLFLVVTAAIFVARDDVEDTINDELANQQGMGDISAGDLTAVVLAVMVVFVVWSVSAIVLGILTLKRRNWARIMLVVSSAVTALFSLIGITSGVSALTLIAAVAVIVLLFTGGANQWFAKRQPDQLPTGTSQPWG</sequence>
<name>A0A1I3PUH0_9ACTN</name>
<keyword evidence="2" id="KW-1133">Transmembrane helix</keyword>
<feature type="transmembrane region" description="Helical" evidence="2">
    <location>
        <begin position="121"/>
        <end position="143"/>
    </location>
</feature>
<evidence type="ECO:0000313" key="4">
    <source>
        <dbReference type="Proteomes" id="UP000198649"/>
    </source>
</evidence>
<dbReference type="STRING" id="1005945.SAMN05216561_12214"/>
<feature type="region of interest" description="Disordered" evidence="1">
    <location>
        <begin position="1"/>
        <end position="60"/>
    </location>
</feature>
<dbReference type="AlphaFoldDB" id="A0A1I3PUH0"/>
<organism evidence="3 4">
    <name type="scientific">Nocardioides psychrotolerans</name>
    <dbReference type="NCBI Taxonomy" id="1005945"/>
    <lineage>
        <taxon>Bacteria</taxon>
        <taxon>Bacillati</taxon>
        <taxon>Actinomycetota</taxon>
        <taxon>Actinomycetes</taxon>
        <taxon>Propionibacteriales</taxon>
        <taxon>Nocardioidaceae</taxon>
        <taxon>Nocardioides</taxon>
    </lineage>
</organism>
<dbReference type="OrthoDB" id="3787926at2"/>
<keyword evidence="2" id="KW-0812">Transmembrane</keyword>
<keyword evidence="2" id="KW-0472">Membrane</keyword>
<feature type="compositionally biased region" description="Low complexity" evidence="1">
    <location>
        <begin position="42"/>
        <end position="54"/>
    </location>
</feature>
<evidence type="ECO:0000313" key="3">
    <source>
        <dbReference type="EMBL" id="SFJ24957.1"/>
    </source>
</evidence>
<evidence type="ECO:0000256" key="2">
    <source>
        <dbReference type="SAM" id="Phobius"/>
    </source>
</evidence>
<accession>A0A1I3PUH0</accession>
<reference evidence="3 4" key="1">
    <citation type="submission" date="2016-10" db="EMBL/GenBank/DDBJ databases">
        <authorList>
            <person name="de Groot N.N."/>
        </authorList>
    </citation>
    <scope>NUCLEOTIDE SEQUENCE [LARGE SCALE GENOMIC DNA]</scope>
    <source>
        <strain evidence="3 4">CGMCC 1.11156</strain>
    </source>
</reference>
<feature type="transmembrane region" description="Helical" evidence="2">
    <location>
        <begin position="176"/>
        <end position="198"/>
    </location>
</feature>
<dbReference type="Proteomes" id="UP000198649">
    <property type="component" value="Unassembled WGS sequence"/>
</dbReference>
<keyword evidence="4" id="KW-1185">Reference proteome</keyword>
<dbReference type="EMBL" id="FOQG01000022">
    <property type="protein sequence ID" value="SFJ24957.1"/>
    <property type="molecule type" value="Genomic_DNA"/>
</dbReference>
<evidence type="ECO:0000256" key="1">
    <source>
        <dbReference type="SAM" id="MobiDB-lite"/>
    </source>
</evidence>
<proteinExistence type="predicted"/>
<protein>
    <submittedName>
        <fullName evidence="3">Uncharacterized protein</fullName>
    </submittedName>
</protein>
<gene>
    <name evidence="3" type="ORF">SAMN05216561_12214</name>
</gene>